<keyword evidence="15" id="KW-1185">Reference proteome</keyword>
<dbReference type="GO" id="GO:0001680">
    <property type="term" value="P:tRNA 3'-terminal CCA addition"/>
    <property type="evidence" value="ECO:0007669"/>
    <property type="project" value="UniProtKB-UniRule"/>
</dbReference>
<proteinExistence type="inferred from homology"/>
<feature type="domain" description="CCA-adding enzyme C-terminal" evidence="13">
    <location>
        <begin position="278"/>
        <end position="385"/>
    </location>
</feature>
<dbReference type="EMBL" id="WGGD01000005">
    <property type="protein sequence ID" value="MUN29970.1"/>
    <property type="molecule type" value="Genomic_DNA"/>
</dbReference>
<feature type="binding site" evidence="10">
    <location>
        <position position="134"/>
    </location>
    <ligand>
        <name>CTP</name>
        <dbReference type="ChEBI" id="CHEBI:37563"/>
    </ligand>
</feature>
<feature type="binding site" evidence="10">
    <location>
        <position position="154"/>
    </location>
    <ligand>
        <name>ATP</name>
        <dbReference type="ChEBI" id="CHEBI:30616"/>
    </ligand>
</feature>
<dbReference type="NCBIfam" id="TIGR03671">
    <property type="entry name" value="cca_archaeal"/>
    <property type="match status" value="1"/>
</dbReference>
<feature type="binding site" evidence="10">
    <location>
        <position position="62"/>
    </location>
    <ligand>
        <name>Mg(2+)</name>
        <dbReference type="ChEBI" id="CHEBI:18420"/>
    </ligand>
</feature>
<keyword evidence="4 10" id="KW-0479">Metal-binding</keyword>
<keyword evidence="9 10" id="KW-0694">RNA-binding</keyword>
<dbReference type="GO" id="GO:0042245">
    <property type="term" value="P:RNA repair"/>
    <property type="evidence" value="ECO:0007669"/>
    <property type="project" value="UniProtKB-KW"/>
</dbReference>
<dbReference type="CDD" id="cd05400">
    <property type="entry name" value="NT_2-5OAS_ClassI-CCAase"/>
    <property type="match status" value="1"/>
</dbReference>
<dbReference type="InterPro" id="IPR002934">
    <property type="entry name" value="Polymerase_NTP_transf_dom"/>
</dbReference>
<feature type="binding site" evidence="10">
    <location>
        <position position="51"/>
    </location>
    <ligand>
        <name>ATP</name>
        <dbReference type="ChEBI" id="CHEBI:30616"/>
    </ligand>
</feature>
<dbReference type="GO" id="GO:0004810">
    <property type="term" value="F:CCA tRNA nucleotidyltransferase activity"/>
    <property type="evidence" value="ECO:0007669"/>
    <property type="project" value="UniProtKB-UniRule"/>
</dbReference>
<name>A0A6A9QNS3_SULME</name>
<dbReference type="GO" id="GO:0005524">
    <property type="term" value="F:ATP binding"/>
    <property type="evidence" value="ECO:0007669"/>
    <property type="project" value="UniProtKB-UniRule"/>
</dbReference>
<dbReference type="HAMAP" id="MF_01264">
    <property type="entry name" value="CCA_arch"/>
    <property type="match status" value="1"/>
</dbReference>
<dbReference type="GO" id="GO:0000049">
    <property type="term" value="F:tRNA binding"/>
    <property type="evidence" value="ECO:0007669"/>
    <property type="project" value="UniProtKB-UniRule"/>
</dbReference>
<comment type="subunit">
    <text evidence="10">Homodimer.</text>
</comment>
<feature type="binding site" evidence="10">
    <location>
        <position position="48"/>
    </location>
    <ligand>
        <name>ATP</name>
        <dbReference type="ChEBI" id="CHEBI:30616"/>
    </ligand>
</feature>
<dbReference type="Gene3D" id="3.30.70.590">
    <property type="entry name" value="Poly(A) polymerase predicted RNA binding domain"/>
    <property type="match status" value="1"/>
</dbReference>
<dbReference type="EC" id="2.7.7.72" evidence="10"/>
<keyword evidence="1 10" id="KW-0808">Transferase</keyword>
<feature type="binding site" evidence="10">
    <location>
        <position position="163"/>
    </location>
    <ligand>
        <name>CTP</name>
        <dbReference type="ChEBI" id="CHEBI:37563"/>
    </ligand>
</feature>
<feature type="binding site" evidence="10">
    <location>
        <position position="163"/>
    </location>
    <ligand>
        <name>ATP</name>
        <dbReference type="ChEBI" id="CHEBI:30616"/>
    </ligand>
</feature>
<dbReference type="InterPro" id="IPR008229">
    <property type="entry name" value="CCA-adding_arc"/>
</dbReference>
<gene>
    <name evidence="10 14" type="primary">cca</name>
    <name evidence="14" type="ORF">GC250_11125</name>
</gene>
<keyword evidence="3 10" id="KW-0548">Nucleotidyltransferase</keyword>
<comment type="function">
    <text evidence="10">Catalyzes the addition and repair of the essential 3'-terminal CCA sequence in tRNAs without using a nucleic acid template. Adds these three nucleotides in the order of C, C, and A to the tRNA nucleotide-73, using CTP and ATP as substrates and producing inorganic pyrophosphate. tRNA 3'-terminal CCA addition is required both for tRNA processing and repair. Also involved in tRNA surveillance by mediating tandem CCA addition to generate a CCACCA at the 3' terminus of unstable tRNAs. While stable tRNAs receive only 3'-terminal CCA, unstable tRNAs are marked with CCACCA and rapidly degraded.</text>
</comment>
<dbReference type="Proteomes" id="UP000470772">
    <property type="component" value="Unassembled WGS sequence"/>
</dbReference>
<comment type="catalytic activity">
    <reaction evidence="10">
        <text>a tRNA precursor + 2 CTP + ATP = a tRNA with a 3' CCA end + 3 diphosphate</text>
        <dbReference type="Rhea" id="RHEA:14433"/>
        <dbReference type="Rhea" id="RHEA-COMP:10465"/>
        <dbReference type="Rhea" id="RHEA-COMP:10468"/>
        <dbReference type="ChEBI" id="CHEBI:30616"/>
        <dbReference type="ChEBI" id="CHEBI:33019"/>
        <dbReference type="ChEBI" id="CHEBI:37563"/>
        <dbReference type="ChEBI" id="CHEBI:74896"/>
        <dbReference type="ChEBI" id="CHEBI:83071"/>
        <dbReference type="EC" id="2.7.7.72"/>
    </reaction>
</comment>
<comment type="cofactor">
    <cofactor evidence="10">
        <name>Mg(2+)</name>
        <dbReference type="ChEBI" id="CHEBI:18420"/>
    </cofactor>
</comment>
<dbReference type="SUPFAM" id="SSF81301">
    <property type="entry name" value="Nucleotidyltransferase"/>
    <property type="match status" value="1"/>
</dbReference>
<dbReference type="InterPro" id="IPR011068">
    <property type="entry name" value="NuclTrfase_I-like_C"/>
</dbReference>
<dbReference type="Gene3D" id="3.30.460.10">
    <property type="entry name" value="Beta Polymerase, domain 2"/>
    <property type="match status" value="1"/>
</dbReference>
<dbReference type="PIRSF" id="PIRSF005335">
    <property type="entry name" value="CCA_arch"/>
    <property type="match status" value="1"/>
</dbReference>
<feature type="binding site" evidence="10">
    <location>
        <position position="51"/>
    </location>
    <ligand>
        <name>CTP</name>
        <dbReference type="ChEBI" id="CHEBI:37563"/>
    </ligand>
</feature>
<evidence type="ECO:0000256" key="2">
    <source>
        <dbReference type="ARBA" id="ARBA00022694"/>
    </source>
</evidence>
<evidence type="ECO:0000259" key="13">
    <source>
        <dbReference type="Pfam" id="PF21133"/>
    </source>
</evidence>
<dbReference type="GO" id="GO:0000287">
    <property type="term" value="F:magnesium ion binding"/>
    <property type="evidence" value="ECO:0007669"/>
    <property type="project" value="UniProtKB-UniRule"/>
</dbReference>
<evidence type="ECO:0000256" key="9">
    <source>
        <dbReference type="ARBA" id="ARBA00022884"/>
    </source>
</evidence>
<evidence type="ECO:0000256" key="5">
    <source>
        <dbReference type="ARBA" id="ARBA00022741"/>
    </source>
</evidence>
<evidence type="ECO:0000313" key="14">
    <source>
        <dbReference type="EMBL" id="MUN29970.1"/>
    </source>
</evidence>
<feature type="binding site" evidence="10">
    <location>
        <position position="60"/>
    </location>
    <ligand>
        <name>Mg(2+)</name>
        <dbReference type="ChEBI" id="CHEBI:18420"/>
    </ligand>
</feature>
<dbReference type="SUPFAM" id="SSF55003">
    <property type="entry name" value="PAP/Archaeal CCA-adding enzyme, C-terminal domain"/>
    <property type="match status" value="1"/>
</dbReference>
<dbReference type="OrthoDB" id="7378at2157"/>
<feature type="domain" description="Polymerase nucleotidyl transferase" evidence="11">
    <location>
        <begin position="35"/>
        <end position="134"/>
    </location>
</feature>
<keyword evidence="2 10" id="KW-0819">tRNA processing</keyword>
<dbReference type="InterPro" id="IPR015329">
    <property type="entry name" value="tRNA_NucTransf2"/>
</dbReference>
<comment type="catalytic activity">
    <reaction evidence="10">
        <text>a tRNA with a 3' CCA end + 2 CTP + ATP = a tRNA with a 3' CCACCA end + 3 diphosphate</text>
        <dbReference type="Rhea" id="RHEA:76235"/>
        <dbReference type="Rhea" id="RHEA-COMP:10468"/>
        <dbReference type="Rhea" id="RHEA-COMP:18655"/>
        <dbReference type="ChEBI" id="CHEBI:30616"/>
        <dbReference type="ChEBI" id="CHEBI:33019"/>
        <dbReference type="ChEBI" id="CHEBI:37563"/>
        <dbReference type="ChEBI" id="CHEBI:83071"/>
        <dbReference type="ChEBI" id="CHEBI:195187"/>
    </reaction>
</comment>
<feature type="domain" description="tRNA nucleotidyltransferase substrate binding" evidence="12">
    <location>
        <begin position="148"/>
        <end position="258"/>
    </location>
</feature>
<comment type="caution">
    <text evidence="14">The sequence shown here is derived from an EMBL/GenBank/DDBJ whole genome shotgun (WGS) entry which is preliminary data.</text>
</comment>
<comment type="miscellaneous">
    <text evidence="10">A single active site specifically recognizes both ATP and CTP and is responsible for their addition.</text>
</comment>
<organism evidence="14 15">
    <name type="scientific">Sulfuracidifex metallicus DSM 6482 = JCM 9184</name>
    <dbReference type="NCBI Taxonomy" id="523847"/>
    <lineage>
        <taxon>Archaea</taxon>
        <taxon>Thermoproteota</taxon>
        <taxon>Thermoprotei</taxon>
        <taxon>Sulfolobales</taxon>
        <taxon>Sulfolobaceae</taxon>
        <taxon>Sulfuracidifex</taxon>
    </lineage>
</organism>
<dbReference type="InterPro" id="IPR048833">
    <property type="entry name" value="CAA_C"/>
</dbReference>
<dbReference type="GO" id="GO:0160016">
    <property type="term" value="F:CCACCA tRNA nucleotidyltransferase activity"/>
    <property type="evidence" value="ECO:0007669"/>
    <property type="project" value="RHEA"/>
</dbReference>
<dbReference type="SUPFAM" id="SSF81631">
    <property type="entry name" value="PAP/OAS1 substrate-binding domain"/>
    <property type="match status" value="1"/>
</dbReference>
<keyword evidence="5 10" id="KW-0547">Nucleotide-binding</keyword>
<keyword evidence="7 10" id="KW-0067">ATP-binding</keyword>
<feature type="binding site" evidence="10">
    <location>
        <position position="111"/>
    </location>
    <ligand>
        <name>Mg(2+)</name>
        <dbReference type="ChEBI" id="CHEBI:18420"/>
    </ligand>
</feature>
<evidence type="ECO:0000256" key="8">
    <source>
        <dbReference type="ARBA" id="ARBA00022842"/>
    </source>
</evidence>
<dbReference type="Pfam" id="PF21133">
    <property type="entry name" value="CAA_C"/>
    <property type="match status" value="1"/>
</dbReference>
<reference evidence="14 15" key="1">
    <citation type="submission" date="2019-10" db="EMBL/GenBank/DDBJ databases">
        <title>Sequencing and Assembly of Multiple Reported Metal-Biooxidizing Members of the Extremely Thermoacidophilic Archaeal Family Sulfolobaceae.</title>
        <authorList>
            <person name="Counts J.A."/>
            <person name="Kelly R.M."/>
        </authorList>
    </citation>
    <scope>NUCLEOTIDE SEQUENCE [LARGE SCALE GENOMIC DNA]</scope>
    <source>
        <strain evidence="14 15">DSM 6482</strain>
    </source>
</reference>
<dbReference type="RefSeq" id="WP_054838889.1">
    <property type="nucleotide sequence ID" value="NZ_BBBY01000023.1"/>
</dbReference>
<evidence type="ECO:0000259" key="11">
    <source>
        <dbReference type="Pfam" id="PF01909"/>
    </source>
</evidence>
<evidence type="ECO:0000313" key="15">
    <source>
        <dbReference type="Proteomes" id="UP000470772"/>
    </source>
</evidence>
<evidence type="ECO:0000256" key="3">
    <source>
        <dbReference type="ARBA" id="ARBA00022695"/>
    </source>
</evidence>
<evidence type="ECO:0000256" key="6">
    <source>
        <dbReference type="ARBA" id="ARBA00022800"/>
    </source>
</evidence>
<comment type="similarity">
    <text evidence="10">Belongs to the tRNA nucleotidyltransferase/poly(A) polymerase family. Archaeal CCA-adding enzyme subfamily.</text>
</comment>
<accession>A0A6A9QNS3</accession>
<sequence>MKSYILSDLKRQVLARIKPTPQDREKIESHLKPILERINGMEYMIQGSFAKDTWLKGSSDVDVFILFDKESKNRMEEIVNELETKMSGYQTEKAYAEHPYLIVKDGFIEVDLVPAVKVESGDQIVTAVDRTPFHTRFVNSRLSDQQKDEVRVLKQFMKGIGVYGAEIKVMGFSGYICELLVANYGSFENVMEEASKWKPQVRIDLMGESKKNFDEPLVIVDPVDPKRNAAAAVSMKSLATFSFASKLFIEKPSLNFFFPPEVEGEPLGDIMIVEIKIEENVAKDVIWGQVVKTVERIRKELSNAGFRIIDVGAWEEGNIINIGIELEERKIGKYYKSQGPPFFIEGSLDFAKKNQYVWIGEDGRLYSVKERRFTDPEEIVKLSISIKVKHEINIKWMKEKGRGEVGSFMRKTPPWLR</sequence>
<evidence type="ECO:0000256" key="4">
    <source>
        <dbReference type="ARBA" id="ARBA00022723"/>
    </source>
</evidence>
<dbReference type="Pfam" id="PF01909">
    <property type="entry name" value="NTP_transf_2"/>
    <property type="match status" value="1"/>
</dbReference>
<dbReference type="Gene3D" id="1.10.1410.30">
    <property type="entry name" value="CCA tRNA nucleotidyltransferase, domain 2"/>
    <property type="match status" value="1"/>
</dbReference>
<keyword evidence="8 10" id="KW-0460">Magnesium</keyword>
<evidence type="ECO:0000256" key="7">
    <source>
        <dbReference type="ARBA" id="ARBA00022840"/>
    </source>
</evidence>
<evidence type="ECO:0000259" key="12">
    <source>
        <dbReference type="Pfam" id="PF09249"/>
    </source>
</evidence>
<dbReference type="AlphaFoldDB" id="A0A6A9QNS3"/>
<dbReference type="InterPro" id="IPR006116">
    <property type="entry name" value="NT_2-5OAS_ClassI-CCAase"/>
</dbReference>
<evidence type="ECO:0000256" key="10">
    <source>
        <dbReference type="HAMAP-Rule" id="MF_01264"/>
    </source>
</evidence>
<feature type="binding site" evidence="10">
    <location>
        <position position="134"/>
    </location>
    <ligand>
        <name>ATP</name>
        <dbReference type="ChEBI" id="CHEBI:30616"/>
    </ligand>
</feature>
<evidence type="ECO:0000256" key="1">
    <source>
        <dbReference type="ARBA" id="ARBA00022679"/>
    </source>
</evidence>
<dbReference type="InterPro" id="IPR043519">
    <property type="entry name" value="NT_sf"/>
</dbReference>
<dbReference type="PANTHER" id="PTHR39643:SF1">
    <property type="entry name" value="CCA-ADDING ENZYME"/>
    <property type="match status" value="1"/>
</dbReference>
<protein>
    <recommendedName>
        <fullName evidence="10">CCA-adding enzyme</fullName>
        <ecNumber evidence="10">2.7.7.72</ecNumber>
    </recommendedName>
    <alternativeName>
        <fullName evidence="10">CCA tRNA nucleotidyltransferase</fullName>
    </alternativeName>
    <alternativeName>
        <fullName evidence="10">tRNA CCA-pyrophosphorylase</fullName>
    </alternativeName>
    <alternativeName>
        <fullName evidence="10">tRNA adenylyl-/cytidylyl- transferase</fullName>
    </alternativeName>
    <alternativeName>
        <fullName evidence="10">tRNA nucleotidyltransferase</fullName>
    </alternativeName>
    <alternativeName>
        <fullName evidence="10">tRNA-NT</fullName>
    </alternativeName>
</protein>
<dbReference type="InterPro" id="IPR042090">
    <property type="entry name" value="CCA_tRNA_nucleotrans_2"/>
</dbReference>
<dbReference type="PANTHER" id="PTHR39643">
    <property type="entry name" value="CCA-ADDING ENZYME"/>
    <property type="match status" value="1"/>
</dbReference>
<keyword evidence="6 10" id="KW-0692">RNA repair</keyword>
<feature type="binding site" evidence="10">
    <location>
        <position position="154"/>
    </location>
    <ligand>
        <name>CTP</name>
        <dbReference type="ChEBI" id="CHEBI:37563"/>
    </ligand>
</feature>
<feature type="binding site" evidence="10">
    <location>
        <position position="48"/>
    </location>
    <ligand>
        <name>CTP</name>
        <dbReference type="ChEBI" id="CHEBI:37563"/>
    </ligand>
</feature>
<dbReference type="Pfam" id="PF09249">
    <property type="entry name" value="tRNA_NucTransf2"/>
    <property type="match status" value="1"/>
</dbReference>